<dbReference type="Pfam" id="PF21070">
    <property type="entry name" value="IcmF_helical"/>
    <property type="match status" value="1"/>
</dbReference>
<evidence type="ECO:0008006" key="7">
    <source>
        <dbReference type="Google" id="ProtNLM"/>
    </source>
</evidence>
<dbReference type="PANTHER" id="PTHR36153">
    <property type="entry name" value="INNER MEMBRANE PROTEIN-RELATED"/>
    <property type="match status" value="1"/>
</dbReference>
<dbReference type="Pfam" id="PF14331">
    <property type="entry name" value="IcmF-related_N"/>
    <property type="match status" value="1"/>
</dbReference>
<feature type="domain" description="Type VI secretion system component TssM1 N-terminal" evidence="3">
    <location>
        <begin position="183"/>
        <end position="442"/>
    </location>
</feature>
<protein>
    <recommendedName>
        <fullName evidence="7">IcmF-related N-terminal domain-containing protein</fullName>
    </recommendedName>
</protein>
<feature type="domain" description="Type VI secretion system component TssM1 helical" evidence="4">
    <location>
        <begin position="928"/>
        <end position="1010"/>
    </location>
</feature>
<keyword evidence="6" id="KW-1185">Reference proteome</keyword>
<dbReference type="AlphaFoldDB" id="A0A372IR25"/>
<sequence>MLPILISVLVFVVSLVLAWAAGPVLHITGSSLLILRILLVLLGLAASLTILFFYLRNRRREAGIRNVQGNSELEVLLRDSERKLSTAQRSGGKSLDSLPLLYILGEANAAKTTTILKSGLDPELLAGQIYRDQDVVPTPVVNLWYSQQCVLVEAGDAVRKSPQLWRKLVRKTRPRAYRAALGSQAPVRAAVVCVSCEQFAGTAASETVPASARAANQMLRDLAQQLGTEVPVYVILTKLDRVPNFAEFVRNLSTEEAAQPFGIAMPRSETASGLYAEKATQDTTSHLDQLIFSLGEFRLEVLSRESDLKNVDPAYEFPREMRKLRNNLSAYLVELTRPSHLNANPYLRGFWFTGVRAHIVEQMVSASAPSVQAPQADAGATRMFSFQQMQAAAAPTPQVVAQKIAQWCFLPKLFPVAILQDRSALAGTSYSGRTHLLRRIVFGTVSALLFLYLICLVISWSNNASLAHRINSAAEGLPVKAVPATALASTQDLTSLESLREVVAQLDTYQHDGPPLMYRWGLYHGDAMLAAARALYFDRFRRLLLTNTQTNLVAMLSALPAAPAPGADYGAAYNPLRAYLITTSNADKSTPEFMTPVLVQAWQNGIVPESAQQKQLAQQQFDFYASYLQQHGNPYSIVPVTPAVTHARTYLSSFGGFERIYQQMIAAANKAAPSVDFNRVYPGSSQTVIESHIVSGAFTRQGFAFMQSAIQHPANYFSGEAWVLGDQAPPSLDQAGLTQQLATRYVSDYLSEWRTYLRDASVVRYRSLQDAATKLNQISNNNSPLLALVYLASHNTAVANDQIKSEFQPAQTLVAPDSADKLISPGNTSYVNSLISLQGSVSQIAQNPAAATDPAQTGPVTSAAIAAHGAARQTAQAFTIDQQGHVDQTLLGLMEDPITSVEALARGAGAAQANGGGKSFCAAFTQTMNKFPFSPASDIDATPSEVASLLQPGTGALWQFYNANLKILLIQQGPAYAAAPNAPMKVSPAFVRFFNQAATLSAQLFPAGAAAPSLTFTAHVLPSKGMQSATLAVDAQRLSGADSTKQFTWSAQSAQSAQLLGSIGATDVSFQQFNGPWALFHLVQKGREDQPGDPYRRLYPLQSLNTQTTAAGSALAIRVDFSGPGAAMLMPGAMGGLRCVSEVAH</sequence>
<dbReference type="InterPro" id="IPR009612">
    <property type="entry name" value="IcmF-rel"/>
</dbReference>
<evidence type="ECO:0000313" key="5">
    <source>
        <dbReference type="EMBL" id="RFU17334.1"/>
    </source>
</evidence>
<keyword evidence="1" id="KW-0472">Membrane</keyword>
<dbReference type="InterPro" id="IPR025743">
    <property type="entry name" value="TssM1_N"/>
</dbReference>
<accession>A0A372IR25</accession>
<proteinExistence type="predicted"/>
<keyword evidence="1" id="KW-1133">Transmembrane helix</keyword>
<organism evidence="5 6">
    <name type="scientific">Paracidobacterium acidisoli</name>
    <dbReference type="NCBI Taxonomy" id="2303751"/>
    <lineage>
        <taxon>Bacteria</taxon>
        <taxon>Pseudomonadati</taxon>
        <taxon>Acidobacteriota</taxon>
        <taxon>Terriglobia</taxon>
        <taxon>Terriglobales</taxon>
        <taxon>Acidobacteriaceae</taxon>
        <taxon>Paracidobacterium</taxon>
    </lineage>
</organism>
<evidence type="ECO:0000259" key="4">
    <source>
        <dbReference type="Pfam" id="PF21070"/>
    </source>
</evidence>
<feature type="transmembrane region" description="Helical" evidence="1">
    <location>
        <begin position="440"/>
        <end position="460"/>
    </location>
</feature>
<dbReference type="Pfam" id="PF06761">
    <property type="entry name" value="IcmF-related"/>
    <property type="match status" value="1"/>
</dbReference>
<evidence type="ECO:0000256" key="1">
    <source>
        <dbReference type="SAM" id="Phobius"/>
    </source>
</evidence>
<feature type="transmembrane region" description="Helical" evidence="1">
    <location>
        <begin position="30"/>
        <end position="55"/>
    </location>
</feature>
<dbReference type="InterPro" id="IPR048677">
    <property type="entry name" value="TssM1_hel"/>
</dbReference>
<keyword evidence="1" id="KW-0812">Transmembrane</keyword>
<dbReference type="PANTHER" id="PTHR36153:SF1">
    <property type="entry name" value="TYPE VI SECRETION SYSTEM COMPONENT TSSM1"/>
    <property type="match status" value="1"/>
</dbReference>
<gene>
    <name evidence="5" type="ORF">D0Y96_04000</name>
</gene>
<evidence type="ECO:0000259" key="2">
    <source>
        <dbReference type="Pfam" id="PF06761"/>
    </source>
</evidence>
<comment type="caution">
    <text evidence="5">The sequence shown here is derived from an EMBL/GenBank/DDBJ whole genome shotgun (WGS) entry which is preliminary data.</text>
</comment>
<feature type="domain" description="IcmF-related" evidence="2">
    <location>
        <begin position="494"/>
        <end position="796"/>
    </location>
</feature>
<dbReference type="EMBL" id="QVQT01000002">
    <property type="protein sequence ID" value="RFU17334.1"/>
    <property type="molecule type" value="Genomic_DNA"/>
</dbReference>
<name>A0A372IR25_9BACT</name>
<dbReference type="InterPro" id="IPR053156">
    <property type="entry name" value="T6SS_TssM-like"/>
</dbReference>
<reference evidence="5 6" key="1">
    <citation type="submission" date="2018-08" db="EMBL/GenBank/DDBJ databases">
        <title>Acidipila sp. 4G-K13, an acidobacterium isolated from forest soil.</title>
        <authorList>
            <person name="Gao Z.-H."/>
            <person name="Qiu L.-H."/>
        </authorList>
    </citation>
    <scope>NUCLEOTIDE SEQUENCE [LARGE SCALE GENOMIC DNA]</scope>
    <source>
        <strain evidence="5 6">4G-K13</strain>
    </source>
</reference>
<dbReference type="OrthoDB" id="9758229at2"/>
<evidence type="ECO:0000259" key="3">
    <source>
        <dbReference type="Pfam" id="PF14331"/>
    </source>
</evidence>
<dbReference type="Proteomes" id="UP000264702">
    <property type="component" value="Unassembled WGS sequence"/>
</dbReference>
<evidence type="ECO:0000313" key="6">
    <source>
        <dbReference type="Proteomes" id="UP000264702"/>
    </source>
</evidence>
<dbReference type="RefSeq" id="WP_117298082.1">
    <property type="nucleotide sequence ID" value="NZ_QVQT02000002.1"/>
</dbReference>